<organism evidence="2 3">
    <name type="scientific">Desmophyllum pertusum</name>
    <dbReference type="NCBI Taxonomy" id="174260"/>
    <lineage>
        <taxon>Eukaryota</taxon>
        <taxon>Metazoa</taxon>
        <taxon>Cnidaria</taxon>
        <taxon>Anthozoa</taxon>
        <taxon>Hexacorallia</taxon>
        <taxon>Scleractinia</taxon>
        <taxon>Caryophylliina</taxon>
        <taxon>Caryophylliidae</taxon>
        <taxon>Desmophyllum</taxon>
    </lineage>
</organism>
<evidence type="ECO:0000256" key="1">
    <source>
        <dbReference type="SAM" id="MobiDB-lite"/>
    </source>
</evidence>
<evidence type="ECO:0000313" key="2">
    <source>
        <dbReference type="EMBL" id="KAJ7377175.1"/>
    </source>
</evidence>
<proteinExistence type="predicted"/>
<name>A0A9X0CVJ4_9CNID</name>
<dbReference type="PANTHER" id="PTHR47642:SF6">
    <property type="entry name" value="ATP-DEPENDENT DNA HELICASE"/>
    <property type="match status" value="1"/>
</dbReference>
<dbReference type="PANTHER" id="PTHR47642">
    <property type="entry name" value="ATP-DEPENDENT DNA HELICASE"/>
    <property type="match status" value="1"/>
</dbReference>
<sequence length="416" mass="47324">MFVAALEDIRHGVCSPETAAFIVNSLNRPKSGPYPLHLYLTNIEADAHNAEQLHLMDGPREVFEASDWGKVEHIQCPAGKRVYFKAGVPVMVVYNISKEIHNGTRGTFLAKCGDDALIEIDGATFKLKRTTWSNYNQEGKIIGARCQIPLKLFWASTVNKAQGQEIERRVCFHSSYEFTGGLIYTALSRVKRAEDIQVKDFISSHVKSRLNDIEKINSLSNKSFEADCRCCTQCRRNRGTIRLRLLLESLDESQCFVGDPPEDFDYKAFLQSYEDKSRLANTAGFSKQKNEIIEQVIACESKMSRAESYIKIIWKTTSNKLKRFVKENVQDTRISRAQFTKITQEVWQSNASKQNHVMLKSLFELKENEGLTEPMLSPGGKSDIWSVSEHHTSPFRRVARSQDDRTGSEADSRRYG</sequence>
<dbReference type="Proteomes" id="UP001163046">
    <property type="component" value="Unassembled WGS sequence"/>
</dbReference>
<feature type="compositionally biased region" description="Basic and acidic residues" evidence="1">
    <location>
        <begin position="400"/>
        <end position="416"/>
    </location>
</feature>
<gene>
    <name evidence="2" type="ORF">OS493_030374</name>
</gene>
<dbReference type="SUPFAM" id="SSF52540">
    <property type="entry name" value="P-loop containing nucleoside triphosphate hydrolases"/>
    <property type="match status" value="1"/>
</dbReference>
<evidence type="ECO:0008006" key="4">
    <source>
        <dbReference type="Google" id="ProtNLM"/>
    </source>
</evidence>
<dbReference type="OrthoDB" id="272985at2759"/>
<dbReference type="InterPro" id="IPR027417">
    <property type="entry name" value="P-loop_NTPase"/>
</dbReference>
<dbReference type="AlphaFoldDB" id="A0A9X0CVJ4"/>
<evidence type="ECO:0000313" key="3">
    <source>
        <dbReference type="Proteomes" id="UP001163046"/>
    </source>
</evidence>
<dbReference type="CDD" id="cd18809">
    <property type="entry name" value="SF1_C_RecD"/>
    <property type="match status" value="1"/>
</dbReference>
<accession>A0A9X0CVJ4</accession>
<dbReference type="InterPro" id="IPR051055">
    <property type="entry name" value="PIF1_helicase"/>
</dbReference>
<dbReference type="EMBL" id="MU826382">
    <property type="protein sequence ID" value="KAJ7377175.1"/>
    <property type="molecule type" value="Genomic_DNA"/>
</dbReference>
<comment type="caution">
    <text evidence="2">The sequence shown here is derived from an EMBL/GenBank/DDBJ whole genome shotgun (WGS) entry which is preliminary data.</text>
</comment>
<protein>
    <recommendedName>
        <fullName evidence="4">ATP-dependent DNA helicase</fullName>
    </recommendedName>
</protein>
<feature type="region of interest" description="Disordered" evidence="1">
    <location>
        <begin position="394"/>
        <end position="416"/>
    </location>
</feature>
<keyword evidence="3" id="KW-1185">Reference proteome</keyword>
<reference evidence="2" key="1">
    <citation type="submission" date="2023-01" db="EMBL/GenBank/DDBJ databases">
        <title>Genome assembly of the deep-sea coral Lophelia pertusa.</title>
        <authorList>
            <person name="Herrera S."/>
            <person name="Cordes E."/>
        </authorList>
    </citation>
    <scope>NUCLEOTIDE SEQUENCE</scope>
    <source>
        <strain evidence="2">USNM1676648</strain>
        <tissue evidence="2">Polyp</tissue>
    </source>
</reference>